<evidence type="ECO:0000313" key="18">
    <source>
        <dbReference type="EMBL" id="KFP11653.1"/>
    </source>
</evidence>
<evidence type="ECO:0000256" key="8">
    <source>
        <dbReference type="ARBA" id="ARBA00022833"/>
    </source>
</evidence>
<keyword evidence="7 13" id="KW-0863">Zinc-finger</keyword>
<dbReference type="InterPro" id="IPR034735">
    <property type="entry name" value="NEMO_ZF"/>
</dbReference>
<evidence type="ECO:0000256" key="15">
    <source>
        <dbReference type="SAM" id="Coils"/>
    </source>
</evidence>
<dbReference type="FunFam" id="1.20.5.990:FF:000002">
    <property type="entry name" value="Optineurin"/>
    <property type="match status" value="1"/>
</dbReference>
<dbReference type="Gene3D" id="1.20.5.990">
    <property type="entry name" value="Nemo cc2-lz domain - 1d5 darpin complex"/>
    <property type="match status" value="1"/>
</dbReference>
<dbReference type="PANTHER" id="PTHR31553:SF2">
    <property type="entry name" value="OPTINEURIN"/>
    <property type="match status" value="1"/>
</dbReference>
<protein>
    <recommendedName>
        <fullName evidence="3 14">Optineurin</fullName>
    </recommendedName>
</protein>
<keyword evidence="4 14" id="KW-0963">Cytoplasm</keyword>
<feature type="non-terminal residue" evidence="18">
    <location>
        <position position="1"/>
    </location>
</feature>
<evidence type="ECO:0000256" key="11">
    <source>
        <dbReference type="ARBA" id="ARBA00023054"/>
    </source>
</evidence>
<feature type="region of interest" description="Disordered" evidence="16">
    <location>
        <begin position="464"/>
        <end position="491"/>
    </location>
</feature>
<keyword evidence="8 14" id="KW-0862">Zinc</keyword>
<dbReference type="InterPro" id="IPR032419">
    <property type="entry name" value="CC2-LZ_dom"/>
</dbReference>
<gene>
    <name evidence="18" type="ORF">Z169_06840</name>
</gene>
<evidence type="ECO:0000256" key="13">
    <source>
        <dbReference type="PROSITE-ProRule" id="PRU01142"/>
    </source>
</evidence>
<dbReference type="GO" id="GO:0005776">
    <property type="term" value="C:autophagosome"/>
    <property type="evidence" value="ECO:0007669"/>
    <property type="project" value="UniProtKB-SubCell"/>
</dbReference>
<evidence type="ECO:0000256" key="1">
    <source>
        <dbReference type="ARBA" id="ARBA00004419"/>
    </source>
</evidence>
<dbReference type="GO" id="GO:0005634">
    <property type="term" value="C:nucleus"/>
    <property type="evidence" value="ECO:0007669"/>
    <property type="project" value="TreeGrafter"/>
</dbReference>
<evidence type="ECO:0000259" key="17">
    <source>
        <dbReference type="PROSITE" id="PS51801"/>
    </source>
</evidence>
<feature type="coiled-coil region" evidence="15">
    <location>
        <begin position="11"/>
        <end position="127"/>
    </location>
</feature>
<evidence type="ECO:0000256" key="16">
    <source>
        <dbReference type="SAM" id="MobiDB-lite"/>
    </source>
</evidence>
<feature type="non-terminal residue" evidence="18">
    <location>
        <position position="523"/>
    </location>
</feature>
<evidence type="ECO:0000256" key="3">
    <source>
        <dbReference type="ARBA" id="ARBA00018548"/>
    </source>
</evidence>
<keyword evidence="11 15" id="KW-0175">Coiled coil</keyword>
<feature type="domain" description="CCHC NOA-type" evidence="17">
    <location>
        <begin position="493"/>
        <end position="523"/>
    </location>
</feature>
<keyword evidence="6 14" id="KW-0967">Endosome</keyword>
<dbReference type="AlphaFoldDB" id="A0A091IVP6"/>
<proteinExistence type="predicted"/>
<accession>A0A091IVP6</accession>
<evidence type="ECO:0000256" key="2">
    <source>
        <dbReference type="ARBA" id="ARBA00004601"/>
    </source>
</evidence>
<keyword evidence="5 14" id="KW-0479">Metal-binding</keyword>
<keyword evidence="10 14" id="KW-0333">Golgi apparatus</keyword>
<dbReference type="GO" id="GO:0090161">
    <property type="term" value="P:Golgi ribbon formation"/>
    <property type="evidence" value="ECO:0007669"/>
    <property type="project" value="TreeGrafter"/>
</dbReference>
<dbReference type="FunFam" id="1.20.5.390:FF:000004">
    <property type="entry name" value="Optineurin"/>
    <property type="match status" value="1"/>
</dbReference>
<evidence type="ECO:0000256" key="10">
    <source>
        <dbReference type="ARBA" id="ARBA00023034"/>
    </source>
</evidence>
<feature type="coiled-coil region" evidence="15">
    <location>
        <begin position="369"/>
        <end position="410"/>
    </location>
</feature>
<dbReference type="GO" id="GO:0008270">
    <property type="term" value="F:zinc ion binding"/>
    <property type="evidence" value="ECO:0007669"/>
    <property type="project" value="UniProtKB-KW"/>
</dbReference>
<evidence type="ECO:0000256" key="14">
    <source>
        <dbReference type="RuleBase" id="RU367122"/>
    </source>
</evidence>
<dbReference type="InterPro" id="IPR051301">
    <property type="entry name" value="Optineurin/NFkB_EssMod"/>
</dbReference>
<evidence type="ECO:0000256" key="6">
    <source>
        <dbReference type="ARBA" id="ARBA00022753"/>
    </source>
</evidence>
<dbReference type="EMBL" id="KK500931">
    <property type="protein sequence ID" value="KFP11653.1"/>
    <property type="molecule type" value="Genomic_DNA"/>
</dbReference>
<dbReference type="Proteomes" id="UP000053119">
    <property type="component" value="Unassembled WGS sequence"/>
</dbReference>
<dbReference type="GO" id="GO:0070530">
    <property type="term" value="F:K63-linked polyubiquitin modification-dependent protein binding"/>
    <property type="evidence" value="ECO:0007669"/>
    <property type="project" value="InterPro"/>
</dbReference>
<dbReference type="GO" id="GO:0005794">
    <property type="term" value="C:Golgi apparatus"/>
    <property type="evidence" value="ECO:0007669"/>
    <property type="project" value="UniProtKB-SubCell"/>
</dbReference>
<dbReference type="Pfam" id="PF16516">
    <property type="entry name" value="CC2-LZ"/>
    <property type="match status" value="1"/>
</dbReference>
<evidence type="ECO:0000256" key="7">
    <source>
        <dbReference type="ARBA" id="ARBA00022771"/>
    </source>
</evidence>
<dbReference type="InterPro" id="IPR021063">
    <property type="entry name" value="NEMO_N"/>
</dbReference>
<dbReference type="STRING" id="188379.A0A091IVP6"/>
<dbReference type="GO" id="GO:0034067">
    <property type="term" value="P:protein localization to Golgi apparatus"/>
    <property type="evidence" value="ECO:0007669"/>
    <property type="project" value="TreeGrafter"/>
</dbReference>
<reference evidence="18 19" key="1">
    <citation type="submission" date="2014-04" db="EMBL/GenBank/DDBJ databases">
        <title>Genome evolution of avian class.</title>
        <authorList>
            <person name="Zhang G."/>
            <person name="Li C."/>
        </authorList>
    </citation>
    <scope>NUCLEOTIDE SEQUENCE [LARGE SCALE GENOMIC DNA]</scope>
    <source>
        <strain evidence="18">BGI_Z169</strain>
    </source>
</reference>
<dbReference type="PROSITE" id="PS51801">
    <property type="entry name" value="ZF_CCHC_NOA"/>
    <property type="match status" value="1"/>
</dbReference>
<organism evidence="18 19">
    <name type="scientific">Egretta garzetta</name>
    <name type="common">Little egret</name>
    <dbReference type="NCBI Taxonomy" id="188379"/>
    <lineage>
        <taxon>Eukaryota</taxon>
        <taxon>Metazoa</taxon>
        <taxon>Chordata</taxon>
        <taxon>Craniata</taxon>
        <taxon>Vertebrata</taxon>
        <taxon>Euteleostomi</taxon>
        <taxon>Archelosauria</taxon>
        <taxon>Archosauria</taxon>
        <taxon>Dinosauria</taxon>
        <taxon>Saurischia</taxon>
        <taxon>Theropoda</taxon>
        <taxon>Coelurosauria</taxon>
        <taxon>Aves</taxon>
        <taxon>Neognathae</taxon>
        <taxon>Neoaves</taxon>
        <taxon>Aequornithes</taxon>
        <taxon>Pelecaniformes</taxon>
        <taxon>Ardeidae</taxon>
        <taxon>Egretta</taxon>
    </lineage>
</organism>
<feature type="coiled-coil region" evidence="15">
    <location>
        <begin position="259"/>
        <end position="324"/>
    </location>
</feature>
<dbReference type="Pfam" id="PF18414">
    <property type="entry name" value="zf_C2H2_10"/>
    <property type="match status" value="1"/>
</dbReference>
<evidence type="ECO:0000256" key="12">
    <source>
        <dbReference type="ARBA" id="ARBA00023329"/>
    </source>
</evidence>
<evidence type="ECO:0000256" key="4">
    <source>
        <dbReference type="ARBA" id="ARBA00022490"/>
    </source>
</evidence>
<comment type="subcellular location">
    <subcellularLocation>
        <location evidence="14">Cytoplasm</location>
        <location evidence="14">Perinuclear region</location>
    </subcellularLocation>
    <subcellularLocation>
        <location evidence="14">Golgi apparatus</location>
    </subcellularLocation>
    <subcellularLocation>
        <location evidence="2 14">Golgi apparatus</location>
        <location evidence="2 14">trans-Golgi network</location>
    </subcellularLocation>
    <subcellularLocation>
        <location evidence="1 14">Cytoplasmic vesicle</location>
        <location evidence="1 14">Autophagosome</location>
    </subcellularLocation>
    <subcellularLocation>
        <location evidence="14">Cytoplasmic vesicle</location>
    </subcellularLocation>
    <subcellularLocation>
        <location evidence="14">Recycling endosome</location>
    </subcellularLocation>
</comment>
<dbReference type="Pfam" id="PF11577">
    <property type="entry name" value="NEMO"/>
    <property type="match status" value="1"/>
</dbReference>
<evidence type="ECO:0000256" key="5">
    <source>
        <dbReference type="ARBA" id="ARBA00022723"/>
    </source>
</evidence>
<dbReference type="PANTHER" id="PTHR31553">
    <property type="entry name" value="NF-KAPPA-B ESSENTIAL MODULATOR"/>
    <property type="match status" value="1"/>
</dbReference>
<dbReference type="CDD" id="cd09803">
    <property type="entry name" value="UBAN"/>
    <property type="match status" value="1"/>
</dbReference>
<evidence type="ECO:0000313" key="19">
    <source>
        <dbReference type="Proteomes" id="UP000053119"/>
    </source>
</evidence>
<dbReference type="GO" id="GO:0043122">
    <property type="term" value="P:regulation of canonical NF-kappaB signal transduction"/>
    <property type="evidence" value="ECO:0007669"/>
    <property type="project" value="TreeGrafter"/>
</dbReference>
<keyword evidence="9" id="KW-0072">Autophagy</keyword>
<dbReference type="GO" id="GO:0055037">
    <property type="term" value="C:recycling endosome"/>
    <property type="evidence" value="ECO:0007669"/>
    <property type="project" value="UniProtKB-SubCell"/>
</dbReference>
<dbReference type="GO" id="GO:0006914">
    <property type="term" value="P:autophagy"/>
    <property type="evidence" value="ECO:0007669"/>
    <property type="project" value="UniProtKB-KW"/>
</dbReference>
<evidence type="ECO:0000256" key="9">
    <source>
        <dbReference type="ARBA" id="ARBA00023006"/>
    </source>
</evidence>
<sequence>TYTPEEMVRQMKELITENNELKEAMKLHNQAMKDRYEELSIWREKQKEEREFYELKFKEAKQCLLAKCIENEQLQQQLQSLKGKEEGAEMEGCTAPEKEVRQLKSQVQRLQAEKADLLAIISELQIKLNISAEDSFVEIGMNVSEGTKKNTVTHSQKLWSKSADESKNLESEELTVSQLLCCLRNETQRREKLEKELEDHRERYELGALHAGCVPHFCSEMKAGRVRRSSWMNNFYCISCLGNEVETLNLQVCALFKELQEAHEKLKEAELIQKKLQEKCQVLERKSSAAASELEEKQQLIYSIKKLELQVESMQAEVKLEQAKTHEEKARFSSLQDAYSKLLPELSEAMKTIDEMKLKELDRVDKAVVEQLNAKVESAEQALAAKQLQIDEMKQLIAKQEEDLETMAVLRAQMEVYCSDFHAERAAREKIHEEKEQLAVQLAYLLKDQQNLEDLGRNSLAEMQNRHGARAPEREHSPRLVQRGTGSQDWPEQRNISIYSCPKCEEILPDLDTLQIHVMDCIN</sequence>
<name>A0A091IVP6_EGRGA</name>
<comment type="function">
    <text evidence="14">May act by regulating membrane trafficking and cellular morphogenesis.</text>
</comment>
<feature type="coiled-coil region" evidence="15">
    <location>
        <begin position="176"/>
        <end position="203"/>
    </location>
</feature>
<dbReference type="Gene3D" id="1.20.5.390">
    <property type="entry name" value="L1 transposable element, trimerization domain"/>
    <property type="match status" value="2"/>
</dbReference>
<keyword evidence="19" id="KW-1185">Reference proteome</keyword>
<keyword evidence="12 14" id="KW-0968">Cytoplasmic vesicle</keyword>
<dbReference type="GO" id="GO:0048471">
    <property type="term" value="C:perinuclear region of cytoplasm"/>
    <property type="evidence" value="ECO:0007669"/>
    <property type="project" value="UniProtKB-SubCell"/>
</dbReference>